<proteinExistence type="predicted"/>
<name>A0A0B6ZLY4_9EUPU</name>
<accession>A0A0B6ZLY4</accession>
<dbReference type="AlphaFoldDB" id="A0A0B6ZLY4"/>
<dbReference type="EMBL" id="HACG01021880">
    <property type="protein sequence ID" value="CEK68745.1"/>
    <property type="molecule type" value="Transcribed_RNA"/>
</dbReference>
<organism evidence="1">
    <name type="scientific">Arion vulgaris</name>
    <dbReference type="NCBI Taxonomy" id="1028688"/>
    <lineage>
        <taxon>Eukaryota</taxon>
        <taxon>Metazoa</taxon>
        <taxon>Spiralia</taxon>
        <taxon>Lophotrochozoa</taxon>
        <taxon>Mollusca</taxon>
        <taxon>Gastropoda</taxon>
        <taxon>Heterobranchia</taxon>
        <taxon>Euthyneura</taxon>
        <taxon>Panpulmonata</taxon>
        <taxon>Eupulmonata</taxon>
        <taxon>Stylommatophora</taxon>
        <taxon>Helicina</taxon>
        <taxon>Arionoidea</taxon>
        <taxon>Arionidae</taxon>
        <taxon>Arion</taxon>
    </lineage>
</organism>
<evidence type="ECO:0000313" key="1">
    <source>
        <dbReference type="EMBL" id="CEK68745.1"/>
    </source>
</evidence>
<reference evidence="1" key="1">
    <citation type="submission" date="2014-12" db="EMBL/GenBank/DDBJ databases">
        <title>Insight into the proteome of Arion vulgaris.</title>
        <authorList>
            <person name="Aradska J."/>
            <person name="Bulat T."/>
            <person name="Smidak R."/>
            <person name="Sarate P."/>
            <person name="Gangsoo J."/>
            <person name="Sialana F."/>
            <person name="Bilban M."/>
            <person name="Lubec G."/>
        </authorList>
    </citation>
    <scope>NUCLEOTIDE SEQUENCE</scope>
    <source>
        <tissue evidence="1">Skin</tissue>
    </source>
</reference>
<protein>
    <submittedName>
        <fullName evidence="1">Uncharacterized protein</fullName>
    </submittedName>
</protein>
<gene>
    <name evidence="1" type="primary">ORF67531</name>
</gene>
<sequence>MSTLLDVFNLILDIYGISELQTSGPMESWLLKIQELVNTEVKLMTNVQEIMGSMDLLFAVAENQTVPFFPVLTLLQMDLMKMIIMVLSLWWVWKPPS</sequence>